<dbReference type="PROSITE" id="PS50893">
    <property type="entry name" value="ABC_TRANSPORTER_2"/>
    <property type="match status" value="1"/>
</dbReference>
<dbReference type="CDD" id="cd03228">
    <property type="entry name" value="ABCC_MRP_Like"/>
    <property type="match status" value="1"/>
</dbReference>
<evidence type="ECO:0008006" key="11">
    <source>
        <dbReference type="Google" id="ProtNLM"/>
    </source>
</evidence>
<dbReference type="InterPro" id="IPR003439">
    <property type="entry name" value="ABC_transporter-like_ATP-bd"/>
</dbReference>
<feature type="transmembrane region" description="Helical" evidence="7">
    <location>
        <begin position="244"/>
        <end position="266"/>
    </location>
</feature>
<evidence type="ECO:0000259" key="8">
    <source>
        <dbReference type="PROSITE" id="PS50893"/>
    </source>
</evidence>
<dbReference type="PROSITE" id="PS50929">
    <property type="entry name" value="ABC_TM1F"/>
    <property type="match status" value="1"/>
</dbReference>
<evidence type="ECO:0000313" key="10">
    <source>
        <dbReference type="EMBL" id="QHU17631.1"/>
    </source>
</evidence>
<keyword evidence="6 7" id="KW-0472">Membrane</keyword>
<dbReference type="Gene3D" id="1.20.1560.10">
    <property type="entry name" value="ABC transporter type 1, transmembrane domain"/>
    <property type="match status" value="1"/>
</dbReference>
<keyword evidence="5 7" id="KW-1133">Transmembrane helix</keyword>
<dbReference type="InterPro" id="IPR003593">
    <property type="entry name" value="AAA+_ATPase"/>
</dbReference>
<evidence type="ECO:0000256" key="3">
    <source>
        <dbReference type="ARBA" id="ARBA00022741"/>
    </source>
</evidence>
<dbReference type="SMART" id="SM00382">
    <property type="entry name" value="AAA"/>
    <property type="match status" value="1"/>
</dbReference>
<dbReference type="InterPro" id="IPR036640">
    <property type="entry name" value="ABC1_TM_sf"/>
</dbReference>
<dbReference type="GO" id="GO:0016887">
    <property type="term" value="F:ATP hydrolysis activity"/>
    <property type="evidence" value="ECO:0007669"/>
    <property type="project" value="InterPro"/>
</dbReference>
<evidence type="ECO:0000256" key="4">
    <source>
        <dbReference type="ARBA" id="ARBA00022840"/>
    </source>
</evidence>
<evidence type="ECO:0000256" key="2">
    <source>
        <dbReference type="ARBA" id="ARBA00022692"/>
    </source>
</evidence>
<dbReference type="PANTHER" id="PTHR43394:SF1">
    <property type="entry name" value="ATP-BINDING CASSETTE SUB-FAMILY B MEMBER 10, MITOCHONDRIAL"/>
    <property type="match status" value="1"/>
</dbReference>
<keyword evidence="4" id="KW-0067">ATP-binding</keyword>
<dbReference type="Pfam" id="PF00664">
    <property type="entry name" value="ABC_membrane"/>
    <property type="match status" value="1"/>
</dbReference>
<dbReference type="PANTHER" id="PTHR43394">
    <property type="entry name" value="ATP-DEPENDENT PERMEASE MDL1, MITOCHONDRIAL"/>
    <property type="match status" value="1"/>
</dbReference>
<feature type="transmembrane region" description="Helical" evidence="7">
    <location>
        <begin position="278"/>
        <end position="294"/>
    </location>
</feature>
<accession>A0A6C0KKD8</accession>
<evidence type="ECO:0000256" key="5">
    <source>
        <dbReference type="ARBA" id="ARBA00022989"/>
    </source>
</evidence>
<dbReference type="AlphaFoldDB" id="A0A6C0KKD8"/>
<comment type="subcellular location">
    <subcellularLocation>
        <location evidence="1">Membrane</location>
        <topology evidence="1">Multi-pass membrane protein</topology>
    </subcellularLocation>
</comment>
<dbReference type="GO" id="GO:0015421">
    <property type="term" value="F:ABC-type oligopeptide transporter activity"/>
    <property type="evidence" value="ECO:0007669"/>
    <property type="project" value="TreeGrafter"/>
</dbReference>
<dbReference type="SUPFAM" id="SSF90123">
    <property type="entry name" value="ABC transporter transmembrane region"/>
    <property type="match status" value="1"/>
</dbReference>
<protein>
    <recommendedName>
        <fullName evidence="11">ABC transporter domain-containing protein</fullName>
    </recommendedName>
</protein>
<organism evidence="10">
    <name type="scientific">viral metagenome</name>
    <dbReference type="NCBI Taxonomy" id="1070528"/>
    <lineage>
        <taxon>unclassified sequences</taxon>
        <taxon>metagenomes</taxon>
        <taxon>organismal metagenomes</taxon>
    </lineage>
</organism>
<feature type="domain" description="ABC transmembrane type-1" evidence="9">
    <location>
        <begin position="38"/>
        <end position="261"/>
    </location>
</feature>
<dbReference type="GO" id="GO:0005524">
    <property type="term" value="F:ATP binding"/>
    <property type="evidence" value="ECO:0007669"/>
    <property type="project" value="UniProtKB-KW"/>
</dbReference>
<dbReference type="InterPro" id="IPR039421">
    <property type="entry name" value="Type_1_exporter"/>
</dbReference>
<dbReference type="SUPFAM" id="SSF52540">
    <property type="entry name" value="P-loop containing nucleoside triphosphate hydrolases"/>
    <property type="match status" value="1"/>
</dbReference>
<dbReference type="InterPro" id="IPR011527">
    <property type="entry name" value="ABC1_TM_dom"/>
</dbReference>
<keyword evidence="3" id="KW-0547">Nucleotide-binding</keyword>
<feature type="transmembrane region" description="Helical" evidence="7">
    <location>
        <begin position="59"/>
        <end position="80"/>
    </location>
</feature>
<dbReference type="Gene3D" id="3.40.50.300">
    <property type="entry name" value="P-loop containing nucleotide triphosphate hydrolases"/>
    <property type="match status" value="1"/>
</dbReference>
<feature type="domain" description="ABC transporter" evidence="8">
    <location>
        <begin position="341"/>
        <end position="576"/>
    </location>
</feature>
<evidence type="ECO:0000259" key="9">
    <source>
        <dbReference type="PROSITE" id="PS50929"/>
    </source>
</evidence>
<sequence length="576" mass="67310">MTNNQVNINTYLIEYLKEHKATFVVFCLLLTTYPLQRITIPKYYGKVIASLNKGENNLFVNNVKWLIIFYIIVQLFSAMIHKVQGLLVPNFLEFSVQRIFSHLLNNKKLNYENLEVGEILAKIIKVPNIIYKYLDLLRHVVFSQIFILIAALLHYKNVSSTMFFTFIFLVIGVVILQFITYNHTMSIEIKREKNKDNIYQHFQDLLNNLISVIVCKHEKYEKQYLHEKFVPFIEIFHKSLNLNFIYRVIFSCFNVVSFILLNYLLYKDYKTKQISKEQFLASFIITYSVLQLFYDANYSVRAVVDMYSQVKDMEQYFNGKSKLDQSMNTNEETKTFKNGAITFKNVSYQYEDNTAFKGKSAYALKNINLTIAQNEKVAIVGQIGSGKSTMVKLLLKFFEPTSGDIFINNINLKHMSRDELYDHVFYIPQKPKLLNRTLYENIFYGIDLKEKDKQANIASILTIMKQMNMDETIIEVFTEKMDQPLGNDGIKLSGGQRQMVWILRAMLRNSSIIILDEPTSALDKKNKEKIVSVIEELGKDKTIIIISHDDISPSFRKITMKQGELSNETTFDNWMM</sequence>
<feature type="transmembrane region" description="Helical" evidence="7">
    <location>
        <begin position="162"/>
        <end position="181"/>
    </location>
</feature>
<proteinExistence type="predicted"/>
<keyword evidence="2 7" id="KW-0812">Transmembrane</keyword>
<dbReference type="PROSITE" id="PS00211">
    <property type="entry name" value="ABC_TRANSPORTER_1"/>
    <property type="match status" value="1"/>
</dbReference>
<reference evidence="10" key="1">
    <citation type="journal article" date="2020" name="Nature">
        <title>Giant virus diversity and host interactions through global metagenomics.</title>
        <authorList>
            <person name="Schulz F."/>
            <person name="Roux S."/>
            <person name="Paez-Espino D."/>
            <person name="Jungbluth S."/>
            <person name="Walsh D.A."/>
            <person name="Denef V.J."/>
            <person name="McMahon K.D."/>
            <person name="Konstantinidis K.T."/>
            <person name="Eloe-Fadrosh E.A."/>
            <person name="Kyrpides N.C."/>
            <person name="Woyke T."/>
        </authorList>
    </citation>
    <scope>NUCLEOTIDE SEQUENCE</scope>
    <source>
        <strain evidence="10">GVMAG-S-3300012919-55</strain>
    </source>
</reference>
<dbReference type="InterPro" id="IPR017871">
    <property type="entry name" value="ABC_transporter-like_CS"/>
</dbReference>
<feature type="transmembrane region" description="Helical" evidence="7">
    <location>
        <begin position="136"/>
        <end position="155"/>
    </location>
</feature>
<name>A0A6C0KKD8_9ZZZZ</name>
<dbReference type="Pfam" id="PF00005">
    <property type="entry name" value="ABC_tran"/>
    <property type="match status" value="1"/>
</dbReference>
<dbReference type="InterPro" id="IPR027417">
    <property type="entry name" value="P-loop_NTPase"/>
</dbReference>
<dbReference type="GO" id="GO:0016020">
    <property type="term" value="C:membrane"/>
    <property type="evidence" value="ECO:0007669"/>
    <property type="project" value="UniProtKB-SubCell"/>
</dbReference>
<evidence type="ECO:0000256" key="6">
    <source>
        <dbReference type="ARBA" id="ARBA00023136"/>
    </source>
</evidence>
<evidence type="ECO:0000256" key="7">
    <source>
        <dbReference type="SAM" id="Phobius"/>
    </source>
</evidence>
<evidence type="ECO:0000256" key="1">
    <source>
        <dbReference type="ARBA" id="ARBA00004141"/>
    </source>
</evidence>
<dbReference type="EMBL" id="MN740916">
    <property type="protein sequence ID" value="QHU17631.1"/>
    <property type="molecule type" value="Genomic_DNA"/>
</dbReference>